<evidence type="ECO:0000313" key="2">
    <source>
        <dbReference type="Proteomes" id="UP000016843"/>
    </source>
</evidence>
<sequence length="104" mass="11774">MKIQINTDKNVEISENKIAWFSELIAKDLDRFNGQITRIEVHLSDENGSKEGTEDRRCLLEARVEGMQPLAVTNQADSDEHAVKGAVDKLKNLLSTRLGRMKNH</sequence>
<dbReference type="OrthoDB" id="121633at2"/>
<proteinExistence type="predicted"/>
<reference evidence="1 2" key="1">
    <citation type="journal article" date="2013" name="Genome Announc.">
        <title>Draft Genome Sequence of the Psychrophilic and Alkaliphilic Rhodonellum psychrophilum Strain GCM71T.</title>
        <authorList>
            <person name="Hauptmann A.L."/>
            <person name="Glaring M.A."/>
            <person name="Hallin P.F."/>
            <person name="Prieme A."/>
            <person name="Stougaard P."/>
        </authorList>
    </citation>
    <scope>NUCLEOTIDE SEQUENCE [LARGE SCALE GENOMIC DNA]</scope>
    <source>
        <strain evidence="1 2">GCM71</strain>
    </source>
</reference>
<organism evidence="1 2">
    <name type="scientific">Rhodonellum psychrophilum GCM71 = DSM 17998</name>
    <dbReference type="NCBI Taxonomy" id="1123057"/>
    <lineage>
        <taxon>Bacteria</taxon>
        <taxon>Pseudomonadati</taxon>
        <taxon>Bacteroidota</taxon>
        <taxon>Cytophagia</taxon>
        <taxon>Cytophagales</taxon>
        <taxon>Cytophagaceae</taxon>
        <taxon>Rhodonellum</taxon>
    </lineage>
</organism>
<dbReference type="AlphaFoldDB" id="U5BYL6"/>
<keyword evidence="2" id="KW-1185">Reference proteome</keyword>
<gene>
    <name evidence="1" type="ORF">P872_19335</name>
</gene>
<dbReference type="Pfam" id="PF02482">
    <property type="entry name" value="Ribosomal_S30AE"/>
    <property type="match status" value="1"/>
</dbReference>
<name>U5BYL6_9BACT</name>
<dbReference type="RefSeq" id="WP_022582287.1">
    <property type="nucleotide sequence ID" value="NZ_AWXR01000042.1"/>
</dbReference>
<dbReference type="eggNOG" id="COG1544">
    <property type="taxonomic scope" value="Bacteria"/>
</dbReference>
<comment type="caution">
    <text evidence="1">The sequence shown here is derived from an EMBL/GenBank/DDBJ whole genome shotgun (WGS) entry which is preliminary data.</text>
</comment>
<protein>
    <recommendedName>
        <fullName evidence="3">Ribosomal subunit interface protein</fullName>
    </recommendedName>
</protein>
<dbReference type="EMBL" id="AWXR01000042">
    <property type="protein sequence ID" value="ERM81741.1"/>
    <property type="molecule type" value="Genomic_DNA"/>
</dbReference>
<dbReference type="InterPro" id="IPR003489">
    <property type="entry name" value="RHF/RaiA"/>
</dbReference>
<accession>U5BYL6</accession>
<dbReference type="SUPFAM" id="SSF69754">
    <property type="entry name" value="Ribosome binding protein Y (YfiA homologue)"/>
    <property type="match status" value="1"/>
</dbReference>
<dbReference type="InterPro" id="IPR036567">
    <property type="entry name" value="RHF-like"/>
</dbReference>
<dbReference type="Proteomes" id="UP000016843">
    <property type="component" value="Unassembled WGS sequence"/>
</dbReference>
<dbReference type="Gene3D" id="3.30.160.100">
    <property type="entry name" value="Ribosome hibernation promotion factor-like"/>
    <property type="match status" value="1"/>
</dbReference>
<evidence type="ECO:0008006" key="3">
    <source>
        <dbReference type="Google" id="ProtNLM"/>
    </source>
</evidence>
<dbReference type="PATRIC" id="fig|1123057.7.peg.3388"/>
<evidence type="ECO:0000313" key="1">
    <source>
        <dbReference type="EMBL" id="ERM81741.1"/>
    </source>
</evidence>